<dbReference type="RefSeq" id="WP_275776402.1">
    <property type="nucleotide sequence ID" value="NZ_BAABDE010000028.1"/>
</dbReference>
<proteinExistence type="predicted"/>
<sequence>MKIVVLGASGNIGSHVVKEALSQGHEVVAYVRNPDAVERQPGLTVVQGSLDDRSAMTKAFAGSDAVISAIGVALRAKKPIDLMQRTLPVITAAAQGAGVERFVLVSAFGVGDTAAKASFLARLVYRTVVAAIFKDKELSEQSLPATGLNWTIVHPVNLKEAPAVPAATIKNLDRVAKVPGLPTLPFANVARALIEIAGDRGLARQRVLVTTEKGWKPQGHGV</sequence>
<reference evidence="3" key="1">
    <citation type="journal article" date="2019" name="Int. J. Syst. Evol. Microbiol.">
        <title>The Global Catalogue of Microorganisms (GCM) 10K type strain sequencing project: providing services to taxonomists for standard genome sequencing and annotation.</title>
        <authorList>
            <consortium name="The Broad Institute Genomics Platform"/>
            <consortium name="The Broad Institute Genome Sequencing Center for Infectious Disease"/>
            <person name="Wu L."/>
            <person name="Ma J."/>
        </authorList>
    </citation>
    <scope>NUCLEOTIDE SEQUENCE [LARGE SCALE GENOMIC DNA]</scope>
    <source>
        <strain evidence="3">JCM 17138</strain>
    </source>
</reference>
<accession>A0ABP7IVH9</accession>
<evidence type="ECO:0000259" key="1">
    <source>
        <dbReference type="Pfam" id="PF13460"/>
    </source>
</evidence>
<evidence type="ECO:0000313" key="3">
    <source>
        <dbReference type="Proteomes" id="UP001501009"/>
    </source>
</evidence>
<comment type="caution">
    <text evidence="2">The sequence shown here is derived from an EMBL/GenBank/DDBJ whole genome shotgun (WGS) entry which is preliminary data.</text>
</comment>
<gene>
    <name evidence="2" type="ORF">GCM10022403_071610</name>
</gene>
<dbReference type="Pfam" id="PF13460">
    <property type="entry name" value="NAD_binding_10"/>
    <property type="match status" value="1"/>
</dbReference>
<dbReference type="InterPro" id="IPR036291">
    <property type="entry name" value="NAD(P)-bd_dom_sf"/>
</dbReference>
<evidence type="ECO:0000313" key="2">
    <source>
        <dbReference type="EMBL" id="GAA3828035.1"/>
    </source>
</evidence>
<dbReference type="Gene3D" id="3.40.50.720">
    <property type="entry name" value="NAD(P)-binding Rossmann-like Domain"/>
    <property type="match status" value="1"/>
</dbReference>
<dbReference type="SUPFAM" id="SSF51735">
    <property type="entry name" value="NAD(P)-binding Rossmann-fold domains"/>
    <property type="match status" value="1"/>
</dbReference>
<dbReference type="EMBL" id="BAABDE010000028">
    <property type="protein sequence ID" value="GAA3828035.1"/>
    <property type="molecule type" value="Genomic_DNA"/>
</dbReference>
<protein>
    <submittedName>
        <fullName evidence="2">SDR family oxidoreductase</fullName>
    </submittedName>
</protein>
<organism evidence="2 3">
    <name type="scientific">Streptomyces coacervatus</name>
    <dbReference type="NCBI Taxonomy" id="647381"/>
    <lineage>
        <taxon>Bacteria</taxon>
        <taxon>Bacillati</taxon>
        <taxon>Actinomycetota</taxon>
        <taxon>Actinomycetes</taxon>
        <taxon>Kitasatosporales</taxon>
        <taxon>Streptomycetaceae</taxon>
        <taxon>Streptomyces</taxon>
    </lineage>
</organism>
<dbReference type="PANTHER" id="PTHR15020:SF50">
    <property type="entry name" value="UPF0659 PROTEIN YMR090W"/>
    <property type="match status" value="1"/>
</dbReference>
<dbReference type="PANTHER" id="PTHR15020">
    <property type="entry name" value="FLAVIN REDUCTASE-RELATED"/>
    <property type="match status" value="1"/>
</dbReference>
<feature type="domain" description="NAD(P)-binding" evidence="1">
    <location>
        <begin position="7"/>
        <end position="198"/>
    </location>
</feature>
<name>A0ABP7IVH9_9ACTN</name>
<keyword evidence="3" id="KW-1185">Reference proteome</keyword>
<dbReference type="Proteomes" id="UP001501009">
    <property type="component" value="Unassembled WGS sequence"/>
</dbReference>
<dbReference type="InterPro" id="IPR016040">
    <property type="entry name" value="NAD(P)-bd_dom"/>
</dbReference>